<reference evidence="3 4" key="1">
    <citation type="submission" date="2012-04" db="EMBL/GenBank/DDBJ databases">
        <title>The Genome Sequence of Saprolegnia declina VS20.</title>
        <authorList>
            <consortium name="The Broad Institute Genome Sequencing Platform"/>
            <person name="Russ C."/>
            <person name="Nusbaum C."/>
            <person name="Tyler B."/>
            <person name="van West P."/>
            <person name="Dieguez-Uribeondo J."/>
            <person name="de Bruijn I."/>
            <person name="Tripathy S."/>
            <person name="Jiang R."/>
            <person name="Young S.K."/>
            <person name="Zeng Q."/>
            <person name="Gargeya S."/>
            <person name="Fitzgerald M."/>
            <person name="Haas B."/>
            <person name="Abouelleil A."/>
            <person name="Alvarado L."/>
            <person name="Arachchi H.M."/>
            <person name="Berlin A."/>
            <person name="Chapman S.B."/>
            <person name="Goldberg J."/>
            <person name="Griggs A."/>
            <person name="Gujja S."/>
            <person name="Hansen M."/>
            <person name="Howarth C."/>
            <person name="Imamovic A."/>
            <person name="Larimer J."/>
            <person name="McCowen C."/>
            <person name="Montmayeur A."/>
            <person name="Murphy C."/>
            <person name="Neiman D."/>
            <person name="Pearson M."/>
            <person name="Priest M."/>
            <person name="Roberts A."/>
            <person name="Saif S."/>
            <person name="Shea T."/>
            <person name="Sisk P."/>
            <person name="Sykes S."/>
            <person name="Wortman J."/>
            <person name="Nusbaum C."/>
            <person name="Birren B."/>
        </authorList>
    </citation>
    <scope>NUCLEOTIDE SEQUENCE [LARGE SCALE GENOMIC DNA]</scope>
    <source>
        <strain evidence="3 4">VS20</strain>
    </source>
</reference>
<feature type="region of interest" description="Disordered" evidence="1">
    <location>
        <begin position="124"/>
        <end position="143"/>
    </location>
</feature>
<feature type="compositionally biased region" description="Acidic residues" evidence="1">
    <location>
        <begin position="1"/>
        <end position="31"/>
    </location>
</feature>
<dbReference type="Gene3D" id="2.30.30.140">
    <property type="match status" value="1"/>
</dbReference>
<name>T0QMI7_SAPDV</name>
<feature type="region of interest" description="Disordered" evidence="1">
    <location>
        <begin position="246"/>
        <end position="278"/>
    </location>
</feature>
<sequence length="278" mass="30727">MSEYDESFEELDEPLDSEPDEILASEPDEVLASEPNERITAEPDDYGDEASTYQDDSFVAESQSPHKPTTAAFAVGDAVAVYWASEEVWFHGRIQDANHPTYFVAYEDGDGQWEDVQTIRRATAPEAAAPPPAPTSTTTPPAFLERRNDVPFRVLTPRAYTIVAEHSTTEKIARPYRSVALHPSSSSTYLTPRRRNESPPPQCACQCYHWSTPLAHAEIRIPSPYKELEPPMVLAVASQETQTVCPCAMSPPSSSSKVDQPWSAQKGNIDISENGRAN</sequence>
<dbReference type="InterPro" id="IPR002999">
    <property type="entry name" value="Tudor"/>
</dbReference>
<feature type="region of interest" description="Disordered" evidence="1">
    <location>
        <begin position="1"/>
        <end position="65"/>
    </location>
</feature>
<evidence type="ECO:0000313" key="4">
    <source>
        <dbReference type="Proteomes" id="UP000030762"/>
    </source>
</evidence>
<dbReference type="EMBL" id="JH767139">
    <property type="protein sequence ID" value="EQC39314.1"/>
    <property type="molecule type" value="Genomic_DNA"/>
</dbReference>
<dbReference type="SMART" id="SM00333">
    <property type="entry name" value="TUDOR"/>
    <property type="match status" value="1"/>
</dbReference>
<evidence type="ECO:0000256" key="1">
    <source>
        <dbReference type="SAM" id="MobiDB-lite"/>
    </source>
</evidence>
<dbReference type="AlphaFoldDB" id="T0QMI7"/>
<organism evidence="3 4">
    <name type="scientific">Saprolegnia diclina (strain VS20)</name>
    <dbReference type="NCBI Taxonomy" id="1156394"/>
    <lineage>
        <taxon>Eukaryota</taxon>
        <taxon>Sar</taxon>
        <taxon>Stramenopiles</taxon>
        <taxon>Oomycota</taxon>
        <taxon>Saprolegniomycetes</taxon>
        <taxon>Saprolegniales</taxon>
        <taxon>Saprolegniaceae</taxon>
        <taxon>Saprolegnia</taxon>
    </lineage>
</organism>
<proteinExistence type="predicted"/>
<feature type="compositionally biased region" description="Polar residues" evidence="1">
    <location>
        <begin position="51"/>
        <end position="65"/>
    </location>
</feature>
<evidence type="ECO:0000259" key="2">
    <source>
        <dbReference type="SMART" id="SM00333"/>
    </source>
</evidence>
<dbReference type="GeneID" id="19944246"/>
<dbReference type="CDD" id="cd20404">
    <property type="entry name" value="Tudor_Agenet_AtEML-like"/>
    <property type="match status" value="1"/>
</dbReference>
<dbReference type="RefSeq" id="XP_008607375.1">
    <property type="nucleotide sequence ID" value="XM_008609153.1"/>
</dbReference>
<evidence type="ECO:0000313" key="3">
    <source>
        <dbReference type="EMBL" id="EQC39314.1"/>
    </source>
</evidence>
<keyword evidence="4" id="KW-1185">Reference proteome</keyword>
<dbReference type="InParanoid" id="T0QMI7"/>
<dbReference type="VEuPathDB" id="FungiDB:SDRG_03519"/>
<feature type="domain" description="Tudor" evidence="2">
    <location>
        <begin position="71"/>
        <end position="127"/>
    </location>
</feature>
<gene>
    <name evidence="3" type="ORF">SDRG_03519</name>
</gene>
<dbReference type="OrthoDB" id="79171at2759"/>
<accession>T0QMI7</accession>
<protein>
    <recommendedName>
        <fullName evidence="2">Tudor domain-containing protein</fullName>
    </recommendedName>
</protein>
<dbReference type="OMA" id="HAEIRIP"/>
<dbReference type="Proteomes" id="UP000030762">
    <property type="component" value="Unassembled WGS sequence"/>
</dbReference>